<feature type="domain" description="ABC transmembrane type-1" evidence="7">
    <location>
        <begin position="33"/>
        <end position="310"/>
    </location>
</feature>
<evidence type="ECO:0000256" key="4">
    <source>
        <dbReference type="ARBA" id="ARBA00023136"/>
    </source>
</evidence>
<organism evidence="8 9">
    <name type="scientific">Aquirufa nivalisilvae</name>
    <dbReference type="NCBI Taxonomy" id="2516557"/>
    <lineage>
        <taxon>Bacteria</taxon>
        <taxon>Pseudomonadati</taxon>
        <taxon>Bacteroidota</taxon>
        <taxon>Cytophagia</taxon>
        <taxon>Cytophagales</taxon>
        <taxon>Flectobacillaceae</taxon>
        <taxon>Aquirufa</taxon>
    </lineage>
</organism>
<dbReference type="GO" id="GO:0005524">
    <property type="term" value="F:ATP binding"/>
    <property type="evidence" value="ECO:0007669"/>
    <property type="project" value="UniProtKB-KW"/>
</dbReference>
<keyword evidence="8" id="KW-0547">Nucleotide-binding</keyword>
<feature type="transmembrane region" description="Helical" evidence="5">
    <location>
        <begin position="65"/>
        <end position="84"/>
    </location>
</feature>
<dbReference type="InterPro" id="IPR036640">
    <property type="entry name" value="ABC1_TM_sf"/>
</dbReference>
<evidence type="ECO:0000313" key="9">
    <source>
        <dbReference type="Proteomes" id="UP000245468"/>
    </source>
</evidence>
<comment type="subcellular location">
    <subcellularLocation>
        <location evidence="1">Cell membrane</location>
        <topology evidence="1">Multi-pass membrane protein</topology>
    </subcellularLocation>
</comment>
<name>A0A2S2DYG6_9BACT</name>
<dbReference type="GO" id="GO:0016887">
    <property type="term" value="F:ATP hydrolysis activity"/>
    <property type="evidence" value="ECO:0007669"/>
    <property type="project" value="InterPro"/>
</dbReference>
<dbReference type="PANTHER" id="PTHR43394:SF4">
    <property type="entry name" value="TOXIN SECRETION ABC TRANSPORTER ATP-BINDING PROTEIN"/>
    <property type="match status" value="1"/>
</dbReference>
<keyword evidence="4 5" id="KW-0472">Membrane</keyword>
<proteinExistence type="predicted"/>
<dbReference type="PROSITE" id="PS50893">
    <property type="entry name" value="ABC_TRANSPORTER_2"/>
    <property type="match status" value="1"/>
</dbReference>
<feature type="domain" description="ABC transporter" evidence="6">
    <location>
        <begin position="342"/>
        <end position="549"/>
    </location>
</feature>
<dbReference type="Gene3D" id="3.40.50.300">
    <property type="entry name" value="P-loop containing nucleotide triphosphate hydrolases"/>
    <property type="match status" value="1"/>
</dbReference>
<dbReference type="Gene3D" id="1.20.1560.10">
    <property type="entry name" value="ABC transporter type 1, transmembrane domain"/>
    <property type="match status" value="1"/>
</dbReference>
<dbReference type="InterPro" id="IPR039421">
    <property type="entry name" value="Type_1_exporter"/>
</dbReference>
<keyword evidence="8" id="KW-0067">ATP-binding</keyword>
<keyword evidence="3 5" id="KW-1133">Transmembrane helix</keyword>
<gene>
    <name evidence="8" type="ORF">HME7025_02621</name>
</gene>
<dbReference type="GO" id="GO:0015421">
    <property type="term" value="F:ABC-type oligopeptide transporter activity"/>
    <property type="evidence" value="ECO:0007669"/>
    <property type="project" value="TreeGrafter"/>
</dbReference>
<dbReference type="KEGG" id="psez:HME7025_02621"/>
<protein>
    <submittedName>
        <fullName evidence="8">Putative ABC transporter ATP-binding protein</fullName>
    </submittedName>
</protein>
<evidence type="ECO:0000256" key="3">
    <source>
        <dbReference type="ARBA" id="ARBA00022989"/>
    </source>
</evidence>
<feature type="transmembrane region" description="Helical" evidence="5">
    <location>
        <begin position="256"/>
        <end position="275"/>
    </location>
</feature>
<dbReference type="AlphaFoldDB" id="A0A2S2DYG6"/>
<dbReference type="InterPro" id="IPR003439">
    <property type="entry name" value="ABC_transporter-like_ATP-bd"/>
</dbReference>
<evidence type="ECO:0000259" key="6">
    <source>
        <dbReference type="PROSITE" id="PS50893"/>
    </source>
</evidence>
<dbReference type="PANTHER" id="PTHR43394">
    <property type="entry name" value="ATP-DEPENDENT PERMEASE MDL1, MITOCHONDRIAL"/>
    <property type="match status" value="1"/>
</dbReference>
<evidence type="ECO:0000256" key="2">
    <source>
        <dbReference type="ARBA" id="ARBA00022692"/>
    </source>
</evidence>
<dbReference type="SUPFAM" id="SSF52540">
    <property type="entry name" value="P-loop containing nucleoside triphosphate hydrolases"/>
    <property type="match status" value="1"/>
</dbReference>
<evidence type="ECO:0000256" key="5">
    <source>
        <dbReference type="SAM" id="Phobius"/>
    </source>
</evidence>
<feature type="transmembrane region" description="Helical" evidence="5">
    <location>
        <begin position="142"/>
        <end position="160"/>
    </location>
</feature>
<evidence type="ECO:0000259" key="7">
    <source>
        <dbReference type="PROSITE" id="PS50929"/>
    </source>
</evidence>
<dbReference type="GO" id="GO:0005886">
    <property type="term" value="C:plasma membrane"/>
    <property type="evidence" value="ECO:0007669"/>
    <property type="project" value="UniProtKB-SubCell"/>
</dbReference>
<keyword evidence="9" id="KW-1185">Reference proteome</keyword>
<feature type="transmembrane region" description="Helical" evidence="5">
    <location>
        <begin position="31"/>
        <end position="53"/>
    </location>
</feature>
<feature type="transmembrane region" description="Helical" evidence="5">
    <location>
        <begin position="166"/>
        <end position="184"/>
    </location>
</feature>
<evidence type="ECO:0000256" key="1">
    <source>
        <dbReference type="ARBA" id="ARBA00004651"/>
    </source>
</evidence>
<dbReference type="Pfam" id="PF00005">
    <property type="entry name" value="ABC_tran"/>
    <property type="match status" value="1"/>
</dbReference>
<evidence type="ECO:0000313" key="8">
    <source>
        <dbReference type="EMBL" id="AWL10461.1"/>
    </source>
</evidence>
<dbReference type="SUPFAM" id="SSF90123">
    <property type="entry name" value="ABC transporter transmembrane region"/>
    <property type="match status" value="1"/>
</dbReference>
<dbReference type="EMBL" id="CP029346">
    <property type="protein sequence ID" value="AWL10461.1"/>
    <property type="molecule type" value="Genomic_DNA"/>
</dbReference>
<accession>A0A2S2DYG6</accession>
<sequence length="549" mass="61503">MFQKYTTMIKRNPIDRISKLVVDHKKEITSIYLFSIVSGLVNLSLPLGVQSIIGLVMGATMVTSIYILIFFIVLGVFLVGLLQINQMKIIEAIQQKIFTQYSYDFALKIPKMDLMKNDQYFIPEKVSRFFDIVNIQKGFAKLLLDIPMASVQILFGTVLLSLYHPFFIVFSLALLLMLVFILYVTSQVGIQSSIEESNYKYGVANFFSEIGRTLKSFKFSQGSSLNIQKTDKNVSQYLLARTKHFHILLFQYKTLVTFKVVLTIITLSLGAYLLINQQLNLGEFIAAEIVILMVIGAVEKLITSLDSAYDVITGLEKIASVIESPMETSGQLELSSVNGLEIELKQMSFQFESGNPILEDLSFQIKSGEKVAILGQEGSGKSMLLRLLTGNYQSFKGSILINQIPIQNYSLASLRKHTGVLLHGQEIFGGTVWENISLGQNEISPELIMETAQKLGFESFIAHFPKGFDHYIEPIGKKTPQTIIKKILLLRAICGSKKLLLLEEPWNGLDLPSAQRLKSYLLNPENQATTIIVSNDPAYVSASDQQINL</sequence>
<reference evidence="9" key="1">
    <citation type="submission" date="2018-05" db="EMBL/GenBank/DDBJ databases">
        <title>Pseudarcicella sp. HME7025 Genome sequencing and assembly.</title>
        <authorList>
            <person name="Kim H."/>
            <person name="Kang H."/>
            <person name="Joh K."/>
        </authorList>
    </citation>
    <scope>NUCLEOTIDE SEQUENCE [LARGE SCALE GENOMIC DNA]</scope>
    <source>
        <strain evidence="9">HME7025</strain>
    </source>
</reference>
<keyword evidence="2 5" id="KW-0812">Transmembrane</keyword>
<dbReference type="Proteomes" id="UP000245468">
    <property type="component" value="Chromosome"/>
</dbReference>
<dbReference type="InterPro" id="IPR011527">
    <property type="entry name" value="ABC1_TM_dom"/>
</dbReference>
<dbReference type="InterPro" id="IPR027417">
    <property type="entry name" value="P-loop_NTPase"/>
</dbReference>
<dbReference type="PROSITE" id="PS50929">
    <property type="entry name" value="ABC_TM1F"/>
    <property type="match status" value="1"/>
</dbReference>